<keyword evidence="2" id="KW-1185">Reference proteome</keyword>
<organism evidence="1 2">
    <name type="scientific">Ignelater luminosus</name>
    <name type="common">Cucubano</name>
    <name type="synonym">Pyrophorus luminosus</name>
    <dbReference type="NCBI Taxonomy" id="2038154"/>
    <lineage>
        <taxon>Eukaryota</taxon>
        <taxon>Metazoa</taxon>
        <taxon>Ecdysozoa</taxon>
        <taxon>Arthropoda</taxon>
        <taxon>Hexapoda</taxon>
        <taxon>Insecta</taxon>
        <taxon>Pterygota</taxon>
        <taxon>Neoptera</taxon>
        <taxon>Endopterygota</taxon>
        <taxon>Coleoptera</taxon>
        <taxon>Polyphaga</taxon>
        <taxon>Elateriformia</taxon>
        <taxon>Elateroidea</taxon>
        <taxon>Elateridae</taxon>
        <taxon>Agrypninae</taxon>
        <taxon>Pyrophorini</taxon>
        <taxon>Ignelater</taxon>
    </lineage>
</organism>
<dbReference type="AlphaFoldDB" id="A0A8K0DE83"/>
<proteinExistence type="predicted"/>
<gene>
    <name evidence="1" type="ORF">ILUMI_01623</name>
</gene>
<accession>A0A8K0DE83</accession>
<evidence type="ECO:0000313" key="2">
    <source>
        <dbReference type="Proteomes" id="UP000801492"/>
    </source>
</evidence>
<dbReference type="EMBL" id="VTPC01000738">
    <property type="protein sequence ID" value="KAF2904553.1"/>
    <property type="molecule type" value="Genomic_DNA"/>
</dbReference>
<protein>
    <submittedName>
        <fullName evidence="1">Uncharacterized protein</fullName>
    </submittedName>
</protein>
<evidence type="ECO:0000313" key="1">
    <source>
        <dbReference type="EMBL" id="KAF2904553.1"/>
    </source>
</evidence>
<feature type="non-terminal residue" evidence="1">
    <location>
        <position position="1"/>
    </location>
</feature>
<name>A0A8K0DE83_IGNLU</name>
<comment type="caution">
    <text evidence="1">The sequence shown here is derived from an EMBL/GenBank/DDBJ whole genome shotgun (WGS) entry which is preliminary data.</text>
</comment>
<sequence>LERISFTKVMVGCPGQNKNYVMVRFLCFLVHDWKLFKEIFYYFPHRGHFRLPNDQNLNLIEAKKRNNNTEVQSDWDTLILSAGENRSPFNLVKVKQSVLFNIAASLKPFFTINTKPPIKIKGIKMLYYLINTN</sequence>
<reference evidence="1" key="1">
    <citation type="submission" date="2019-08" db="EMBL/GenBank/DDBJ databases">
        <title>The genome of the North American firefly Photinus pyralis.</title>
        <authorList>
            <consortium name="Photinus pyralis genome working group"/>
            <person name="Fallon T.R."/>
            <person name="Sander Lower S.E."/>
            <person name="Weng J.-K."/>
        </authorList>
    </citation>
    <scope>NUCLEOTIDE SEQUENCE</scope>
    <source>
        <strain evidence="1">TRF0915ILg1</strain>
        <tissue evidence="1">Whole body</tissue>
    </source>
</reference>
<dbReference type="OrthoDB" id="6732374at2759"/>
<dbReference type="Proteomes" id="UP000801492">
    <property type="component" value="Unassembled WGS sequence"/>
</dbReference>